<organism evidence="17">
    <name type="scientific">Chaetomium thermophilum (strain DSM 1495 / CBS 144.50 / IMI 039719)</name>
    <name type="common">Thermochaetoides thermophila</name>
    <dbReference type="NCBI Taxonomy" id="759272"/>
    <lineage>
        <taxon>Eukaryota</taxon>
        <taxon>Fungi</taxon>
        <taxon>Dikarya</taxon>
        <taxon>Ascomycota</taxon>
        <taxon>Pezizomycotina</taxon>
        <taxon>Sordariomycetes</taxon>
        <taxon>Sordariomycetidae</taxon>
        <taxon>Sordariales</taxon>
        <taxon>Chaetomiaceae</taxon>
        <taxon>Thermochaetoides</taxon>
    </lineage>
</organism>
<evidence type="ECO:0000259" key="13">
    <source>
        <dbReference type="Pfam" id="PF06333"/>
    </source>
</evidence>
<feature type="domain" description="Mediator complex subunit Med13 C-terminal" evidence="13">
    <location>
        <begin position="1201"/>
        <end position="1477"/>
    </location>
</feature>
<evidence type="ECO:0000256" key="10">
    <source>
        <dbReference type="ARBA" id="ARBA00032008"/>
    </source>
</evidence>
<feature type="domain" description="MID" evidence="15">
    <location>
        <begin position="1020"/>
        <end position="1192"/>
    </location>
</feature>
<dbReference type="OMA" id="DRCTLFG"/>
<evidence type="ECO:0000256" key="3">
    <source>
        <dbReference type="ARBA" id="ARBA00019618"/>
    </source>
</evidence>
<sequence length="1485" mass="160611">MDAGEYETNTLLIVSTRFPRSNLSAISFRIYEPIASQSIYTFNASDVEDALRNDGLLVYMDAVRRGIWCFYLSSNDPSTTTHPEQLGLHARMEVCGYPLGLVANGSFEPVGLFRNRPLGPNAINTPTSSSSTNSAVEVKFSFDGKAAPIPSQDFKGYSTVPVREIYEFFVKAVLSSLTTFFCRNSGAILLNHRTVLLPSTAFASGDADWNQIPKQAAVGTFRTHLTTTGSLLISLHVSLLHGMVSSADVLRSSLLSASSTVLAAPFGTFGTLQGVISTDETQAGESGSFGQYPETQVTRMRQNHTERFIQWKNTCYTLLQMKGMSPSLLDGSPWLNIHFTQRKPYDYRPDGKRTPLSSSGPTAPWPAVLCFRKPKLESMADVPFEKAFNATGIESMDPLNKAKVWCEGVSEREEALARRKKERDITAAQDHAQLADQKGQSQTNGLSPMGAWRPANGVVAGSTAGAMYPTPPDGVQQIGAAAFDAAQMQSPSGQLPSNNIAGVGDQATQVTAGQAQGQASALAPAPAAVTEPAFNSTNFPEESYYGDLGENLFEGNELTEADFENIFDEQPTSMDLYMPMLDGEPAQPAVQDNSQNQGGMEGVQMTPSQEEQGASSKPLPPVFAARPDLRPPNNNTLVNQQALQQSNTENFNRNSAIGIKRHPSPFNPETVFKRICPAFSRPPPVPLAQRSLPSRQSARHNSVFEPIEFDPSLALTSKKYGEHGLFDYRSALKNKESDAFFNVSPASTSFPTNVRQCKSQNNPPQDFGSILVKLAAGHANGSVSQKDVFSDSESSTWTSDDDEHAANDASGRASSPAKSSVLQRRRPDDDVVSIAASFRELDHLSADSPGYGPVDIARLSTAEIPELSLSRYFADPEPAPLRLSVSDADFITVAQILTEQAASGFLKLPAERPYSDLQDARRSLVKAIRYSVRGLHKALPRTLSGAVGCQLRPLAEVQDVPLMQPIGRVQVRANEVSKSSIFSIPVPHVELRRYDNQLSVLPSAVSFWETLGLGPVQGPKDIVAVCVVPQVEGMRENAAAFLDRVQSTYEVLRLGSFDRLPTSGNVVDGLVLLVTDQDVGSPGLSMNMQRSAFSHPMAKVALACASAQITEKNIVVFFAYTPEKPGSIVDACSAFQELFEHYKRFLVEKKKPVANELALQLIPLDYIVSETGLVVLTPSECARLCIETYDRCTLFGGPMPSPAILLEKALPRAIDFKLAATPSPNLLRENQCIHIAYARSIDERWVTAAWTDNRGSNQAIASYCLGRRGRPLSRPFSDVVHEIWETTQAIISTCKVHWRVIITKCGPMDPHEIELWAARAQAETRSNVSLVLLTVDTDPSLQLIPPAATIPTSAPSVFYSTPVSTPQPMSSMSPGENPPTPSGFGGSSFTPGGGGAGESSQTPGSQPQSQQQQQIDLTAGADGETTLIDPSEMTHGVLLSHRLNNSPSLTDLNPALASGYLIKRGGPRPEDLPVAMEGVRDAGKG</sequence>
<dbReference type="GeneID" id="18258445"/>
<proteinExistence type="inferred from homology"/>
<dbReference type="GO" id="GO:0045944">
    <property type="term" value="P:positive regulation of transcription by RNA polymerase II"/>
    <property type="evidence" value="ECO:0007669"/>
    <property type="project" value="TreeGrafter"/>
</dbReference>
<dbReference type="Pfam" id="PF11597">
    <property type="entry name" value="Med13_N"/>
    <property type="match status" value="1"/>
</dbReference>
<evidence type="ECO:0000256" key="7">
    <source>
        <dbReference type="ARBA" id="ARBA00023163"/>
    </source>
</evidence>
<feature type="region of interest" description="Disordered" evidence="12">
    <location>
        <begin position="1354"/>
        <end position="1415"/>
    </location>
</feature>
<evidence type="ECO:0000256" key="6">
    <source>
        <dbReference type="ARBA" id="ARBA00023159"/>
    </source>
</evidence>
<keyword evidence="17" id="KW-1185">Reference proteome</keyword>
<dbReference type="Proteomes" id="UP000008066">
    <property type="component" value="Unassembled WGS sequence"/>
</dbReference>
<evidence type="ECO:0000256" key="9">
    <source>
        <dbReference type="ARBA" id="ARBA00025661"/>
    </source>
</evidence>
<keyword evidence="5 11" id="KW-0805">Transcription regulation</keyword>
<feature type="compositionally biased region" description="Low complexity" evidence="12">
    <location>
        <begin position="1398"/>
        <end position="1414"/>
    </location>
</feature>
<evidence type="ECO:0000259" key="14">
    <source>
        <dbReference type="Pfam" id="PF11597"/>
    </source>
</evidence>
<dbReference type="PANTHER" id="PTHR48249">
    <property type="entry name" value="MEDIATOR OF RNA POLYMERASE II TRANSCRIPTION SUBUNIT 13"/>
    <property type="match status" value="1"/>
</dbReference>
<dbReference type="InterPro" id="IPR009401">
    <property type="entry name" value="Med13_C"/>
</dbReference>
<evidence type="ECO:0000256" key="2">
    <source>
        <dbReference type="ARBA" id="ARBA00009354"/>
    </source>
</evidence>
<dbReference type="OrthoDB" id="103819at2759"/>
<accession>G0S903</accession>
<comment type="subcellular location">
    <subcellularLocation>
        <location evidence="1 11">Nucleus</location>
    </subcellularLocation>
</comment>
<dbReference type="Pfam" id="PF18296">
    <property type="entry name" value="MID_MedPIWI"/>
    <property type="match status" value="1"/>
</dbReference>
<evidence type="ECO:0000259" key="15">
    <source>
        <dbReference type="Pfam" id="PF18296"/>
    </source>
</evidence>
<feature type="region of interest" description="Disordered" evidence="12">
    <location>
        <begin position="583"/>
        <end position="621"/>
    </location>
</feature>
<comment type="subunit">
    <text evidence="11">Component of the SRB8-11 complex, which itself associates with the Mediator complex.</text>
</comment>
<dbReference type="eggNOG" id="ENOG502QQJC">
    <property type="taxonomic scope" value="Eukaryota"/>
</dbReference>
<name>G0S903_CHATD</name>
<keyword evidence="4 11" id="KW-0678">Repressor</keyword>
<protein>
    <recommendedName>
        <fullName evidence="3 11">Mediator of RNA polymerase II transcription subunit 13</fullName>
    </recommendedName>
    <alternativeName>
        <fullName evidence="10 11">Mediator complex subunit 13</fullName>
    </alternativeName>
</protein>
<feature type="compositionally biased region" description="Polar residues" evidence="12">
    <location>
        <begin position="605"/>
        <end position="615"/>
    </location>
</feature>
<evidence type="ECO:0000256" key="4">
    <source>
        <dbReference type="ARBA" id="ARBA00022491"/>
    </source>
</evidence>
<dbReference type="HOGENOM" id="CLU_002210_0_0_1"/>
<dbReference type="GO" id="GO:0016592">
    <property type="term" value="C:mediator complex"/>
    <property type="evidence" value="ECO:0007669"/>
    <property type="project" value="InterPro"/>
</dbReference>
<feature type="domain" description="Mediator complex subunit Med13 N-terminal" evidence="14">
    <location>
        <begin position="22"/>
        <end position="373"/>
    </location>
</feature>
<evidence type="ECO:0000256" key="5">
    <source>
        <dbReference type="ARBA" id="ARBA00023015"/>
    </source>
</evidence>
<comment type="similarity">
    <text evidence="2 11">Belongs to the Mediator complex subunit 13 family.</text>
</comment>
<dbReference type="KEGG" id="cthr:CTHT_0044070"/>
<keyword evidence="7 11" id="KW-0804">Transcription</keyword>
<gene>
    <name evidence="16" type="ORF">CTHT_0044070</name>
</gene>
<dbReference type="InterPro" id="IPR051139">
    <property type="entry name" value="Mediator_complx_sub13"/>
</dbReference>
<dbReference type="STRING" id="759272.G0S903"/>
<dbReference type="Pfam" id="PF06333">
    <property type="entry name" value="Med13_C"/>
    <property type="match status" value="1"/>
</dbReference>
<feature type="compositionally biased region" description="Polar residues" evidence="12">
    <location>
        <begin position="1358"/>
        <end position="1374"/>
    </location>
</feature>
<dbReference type="RefSeq" id="XP_006694799.1">
    <property type="nucleotide sequence ID" value="XM_006694736.1"/>
</dbReference>
<evidence type="ECO:0000256" key="1">
    <source>
        <dbReference type="ARBA" id="ARBA00004123"/>
    </source>
</evidence>
<comment type="function">
    <text evidence="9 11">Component of the SRB8-11 complex. The SRB8-11 complex is a regulatory module of the Mediator complex which is itself involved in regulation of basal and activated RNA polymerase II-dependent transcription. The SRB8-11 complex may be involved in the transcriptional repression of a subset of genes regulated by Mediator. It may inhibit the association of the Mediator complex with RNA polymerase II to form the holoenzyme complex.</text>
</comment>
<feature type="region of interest" description="Disordered" evidence="12">
    <location>
        <begin position="783"/>
        <end position="826"/>
    </location>
</feature>
<dbReference type="InterPro" id="IPR021643">
    <property type="entry name" value="Mediator_Med13_N"/>
</dbReference>
<keyword evidence="8 11" id="KW-0539">Nucleus</keyword>
<evidence type="ECO:0000256" key="11">
    <source>
        <dbReference type="RuleBase" id="RU364134"/>
    </source>
</evidence>
<evidence type="ECO:0000256" key="8">
    <source>
        <dbReference type="ARBA" id="ARBA00023242"/>
    </source>
</evidence>
<feature type="compositionally biased region" description="Polar residues" evidence="12">
    <location>
        <begin position="812"/>
        <end position="822"/>
    </location>
</feature>
<dbReference type="GO" id="GO:0003713">
    <property type="term" value="F:transcription coactivator activity"/>
    <property type="evidence" value="ECO:0007669"/>
    <property type="project" value="TreeGrafter"/>
</dbReference>
<evidence type="ECO:0000256" key="12">
    <source>
        <dbReference type="SAM" id="MobiDB-lite"/>
    </source>
</evidence>
<dbReference type="EMBL" id="GL988043">
    <property type="protein sequence ID" value="EGS19914.1"/>
    <property type="molecule type" value="Genomic_DNA"/>
</dbReference>
<evidence type="ECO:0000313" key="16">
    <source>
        <dbReference type="EMBL" id="EGS19914.1"/>
    </source>
</evidence>
<reference evidence="16 17" key="1">
    <citation type="journal article" date="2011" name="Cell">
        <title>Insight into structure and assembly of the nuclear pore complex by utilizing the genome of a eukaryotic thermophile.</title>
        <authorList>
            <person name="Amlacher S."/>
            <person name="Sarges P."/>
            <person name="Flemming D."/>
            <person name="van Noort V."/>
            <person name="Kunze R."/>
            <person name="Devos D.P."/>
            <person name="Arumugam M."/>
            <person name="Bork P."/>
            <person name="Hurt E."/>
        </authorList>
    </citation>
    <scope>NUCLEOTIDE SEQUENCE [LARGE SCALE GENOMIC DNA]</scope>
    <source>
        <strain evidence="17">DSM 1495 / CBS 144.50 / IMI 039719</strain>
    </source>
</reference>
<dbReference type="InterPro" id="IPR041285">
    <property type="entry name" value="MID_MedPIWI"/>
</dbReference>
<evidence type="ECO:0000313" key="17">
    <source>
        <dbReference type="Proteomes" id="UP000008066"/>
    </source>
</evidence>
<keyword evidence="6 11" id="KW-0010">Activator</keyword>
<dbReference type="PANTHER" id="PTHR48249:SF3">
    <property type="entry name" value="MEDIATOR OF RNA POLYMERASE II TRANSCRIPTION SUBUNIT 13"/>
    <property type="match status" value="1"/>
</dbReference>
<feature type="compositionally biased region" description="Gly residues" evidence="12">
    <location>
        <begin position="1383"/>
        <end position="1397"/>
    </location>
</feature>
<feature type="region of interest" description="Disordered" evidence="12">
    <location>
        <begin position="1463"/>
        <end position="1485"/>
    </location>
</feature>